<dbReference type="AlphaFoldDB" id="A0ABD1MPE0"/>
<name>A0ABD1MPE0_9FABA</name>
<comment type="similarity">
    <text evidence="1 4">Belongs to the plant dirigent protein family.</text>
</comment>
<keyword evidence="4" id="KW-0052">Apoplast</keyword>
<keyword evidence="3 4" id="KW-0964">Secreted</keyword>
<feature type="region of interest" description="Disordered" evidence="5">
    <location>
        <begin position="59"/>
        <end position="84"/>
    </location>
</feature>
<dbReference type="Pfam" id="PF03018">
    <property type="entry name" value="Dirigent"/>
    <property type="match status" value="1"/>
</dbReference>
<evidence type="ECO:0000256" key="3">
    <source>
        <dbReference type="ARBA" id="ARBA00022525"/>
    </source>
</evidence>
<dbReference type="Proteomes" id="UP001603857">
    <property type="component" value="Unassembled WGS sequence"/>
</dbReference>
<evidence type="ECO:0000256" key="5">
    <source>
        <dbReference type="SAM" id="MobiDB-lite"/>
    </source>
</evidence>
<dbReference type="InterPro" id="IPR044859">
    <property type="entry name" value="Allene_oxi_cyc_Dirigent"/>
</dbReference>
<dbReference type="EMBL" id="JBGMDY010000004">
    <property type="protein sequence ID" value="KAL2337671.1"/>
    <property type="molecule type" value="Genomic_DNA"/>
</dbReference>
<comment type="subcellular location">
    <subcellularLocation>
        <location evidence="4">Secreted</location>
        <location evidence="4">Extracellular space</location>
        <location evidence="4">Apoplast</location>
    </subcellularLocation>
</comment>
<organism evidence="6 7">
    <name type="scientific">Flemingia macrophylla</name>
    <dbReference type="NCBI Taxonomy" id="520843"/>
    <lineage>
        <taxon>Eukaryota</taxon>
        <taxon>Viridiplantae</taxon>
        <taxon>Streptophyta</taxon>
        <taxon>Embryophyta</taxon>
        <taxon>Tracheophyta</taxon>
        <taxon>Spermatophyta</taxon>
        <taxon>Magnoliopsida</taxon>
        <taxon>eudicotyledons</taxon>
        <taxon>Gunneridae</taxon>
        <taxon>Pentapetalae</taxon>
        <taxon>rosids</taxon>
        <taxon>fabids</taxon>
        <taxon>Fabales</taxon>
        <taxon>Fabaceae</taxon>
        <taxon>Papilionoideae</taxon>
        <taxon>50 kb inversion clade</taxon>
        <taxon>NPAAA clade</taxon>
        <taxon>indigoferoid/millettioid clade</taxon>
        <taxon>Phaseoleae</taxon>
        <taxon>Flemingia</taxon>
    </lineage>
</organism>
<evidence type="ECO:0000313" key="6">
    <source>
        <dbReference type="EMBL" id="KAL2337671.1"/>
    </source>
</evidence>
<dbReference type="PANTHER" id="PTHR21495">
    <property type="entry name" value="NUCLEOPORIN-RELATED"/>
    <property type="match status" value="1"/>
</dbReference>
<sequence length="177" mass="18854">MVMNLALTQGKYNGSTIAIMGRNVLLNKVRELPVVGGSGLFRFAKGYAEAKTHSVDLKSGDSTIEYNSPTTVSATPPRSPPPSALAAEIAPSKRLSLRTPLHLPLHAFASAPPPPLCAQPERSNPRASTLGFPSSIYNFSSLCVRGPLQEVNSRALSSNPFCKVSRIIIKSSPSLLE</sequence>
<keyword evidence="7" id="KW-1185">Reference proteome</keyword>
<comment type="caution">
    <text evidence="6">The sequence shown here is derived from an EMBL/GenBank/DDBJ whole genome shotgun (WGS) entry which is preliminary data.</text>
</comment>
<dbReference type="GO" id="GO:0009699">
    <property type="term" value="P:phenylpropanoid biosynthetic process"/>
    <property type="evidence" value="ECO:0007669"/>
    <property type="project" value="UniProtKB-ARBA"/>
</dbReference>
<dbReference type="InterPro" id="IPR004265">
    <property type="entry name" value="Dirigent"/>
</dbReference>
<dbReference type="GO" id="GO:0048046">
    <property type="term" value="C:apoplast"/>
    <property type="evidence" value="ECO:0007669"/>
    <property type="project" value="UniProtKB-SubCell"/>
</dbReference>
<evidence type="ECO:0000256" key="1">
    <source>
        <dbReference type="ARBA" id="ARBA00010746"/>
    </source>
</evidence>
<evidence type="ECO:0000256" key="2">
    <source>
        <dbReference type="ARBA" id="ARBA00011738"/>
    </source>
</evidence>
<evidence type="ECO:0000313" key="7">
    <source>
        <dbReference type="Proteomes" id="UP001603857"/>
    </source>
</evidence>
<reference evidence="6 7" key="1">
    <citation type="submission" date="2024-08" db="EMBL/GenBank/DDBJ databases">
        <title>Insights into the chromosomal genome structure of Flemingia macrophylla.</title>
        <authorList>
            <person name="Ding Y."/>
            <person name="Zhao Y."/>
            <person name="Bi W."/>
            <person name="Wu M."/>
            <person name="Zhao G."/>
            <person name="Gong Y."/>
            <person name="Li W."/>
            <person name="Zhang P."/>
        </authorList>
    </citation>
    <scope>NUCLEOTIDE SEQUENCE [LARGE SCALE GENOMIC DNA]</scope>
    <source>
        <strain evidence="6">DYQJB</strain>
        <tissue evidence="6">Leaf</tissue>
    </source>
</reference>
<evidence type="ECO:0000256" key="4">
    <source>
        <dbReference type="RuleBase" id="RU363099"/>
    </source>
</evidence>
<gene>
    <name evidence="6" type="ORF">Fmac_012117</name>
</gene>
<accession>A0ABD1MPE0</accession>
<proteinExistence type="inferred from homology"/>
<comment type="function">
    <text evidence="4">Dirigent proteins impart stereoselectivity on the phenoxy radical-coupling reaction, yielding optically active lignans from two molecules of coniferyl alcohol in the biosynthesis of lignans, flavonolignans, and alkaloids and thus plays a central role in plant secondary metabolism.</text>
</comment>
<dbReference type="Gene3D" id="2.40.480.10">
    <property type="entry name" value="Allene oxide cyclase-like"/>
    <property type="match status" value="1"/>
</dbReference>
<protein>
    <recommendedName>
        <fullName evidence="4">Dirigent protein</fullName>
    </recommendedName>
</protein>
<comment type="subunit">
    <text evidence="2 4">Homodimer.</text>
</comment>